<dbReference type="VEuPathDB" id="FungiDB:ASPZODRAFT_126605"/>
<accession>A0A1L9STZ7</accession>
<sequence length="207" mass="23652">MAKSPVPFLKNVLLNKRWPPLAEKHSMPYRLTVLSRGKITHEARSADPDLRRCLGHLHIHRRSMEWADEDVRQRLSAIELDSEEELEGTRPVDPEMEQRLLRFQQRGGTPAGGVRRQHHRHHHNNNTGRLDAPPAPGRLHIPLPIPSVTFKPANHNHEDTTSVGSLSEGSSDKIDLLLSRSKRCVERIIPRRRKLAPLGQRFWANPG</sequence>
<gene>
    <name evidence="2" type="ORF">ASPZODRAFT_126605</name>
</gene>
<dbReference type="EMBL" id="KV878336">
    <property type="protein sequence ID" value="OJJ50680.1"/>
    <property type="molecule type" value="Genomic_DNA"/>
</dbReference>
<evidence type="ECO:0000256" key="1">
    <source>
        <dbReference type="SAM" id="MobiDB-lite"/>
    </source>
</evidence>
<organism evidence="2 3">
    <name type="scientific">Penicilliopsis zonata CBS 506.65</name>
    <dbReference type="NCBI Taxonomy" id="1073090"/>
    <lineage>
        <taxon>Eukaryota</taxon>
        <taxon>Fungi</taxon>
        <taxon>Dikarya</taxon>
        <taxon>Ascomycota</taxon>
        <taxon>Pezizomycotina</taxon>
        <taxon>Eurotiomycetes</taxon>
        <taxon>Eurotiomycetidae</taxon>
        <taxon>Eurotiales</taxon>
        <taxon>Aspergillaceae</taxon>
        <taxon>Penicilliopsis</taxon>
    </lineage>
</organism>
<reference evidence="3" key="1">
    <citation type="journal article" date="2017" name="Genome Biol.">
        <title>Comparative genomics reveals high biological diversity and specific adaptations in the industrially and medically important fungal genus Aspergillus.</title>
        <authorList>
            <person name="de Vries R.P."/>
            <person name="Riley R."/>
            <person name="Wiebenga A."/>
            <person name="Aguilar-Osorio G."/>
            <person name="Amillis S."/>
            <person name="Uchima C.A."/>
            <person name="Anderluh G."/>
            <person name="Asadollahi M."/>
            <person name="Askin M."/>
            <person name="Barry K."/>
            <person name="Battaglia E."/>
            <person name="Bayram O."/>
            <person name="Benocci T."/>
            <person name="Braus-Stromeyer S.A."/>
            <person name="Caldana C."/>
            <person name="Canovas D."/>
            <person name="Cerqueira G.C."/>
            <person name="Chen F."/>
            <person name="Chen W."/>
            <person name="Choi C."/>
            <person name="Clum A."/>
            <person name="Dos Santos R.A."/>
            <person name="Damasio A.R."/>
            <person name="Diallinas G."/>
            <person name="Emri T."/>
            <person name="Fekete E."/>
            <person name="Flipphi M."/>
            <person name="Freyberg S."/>
            <person name="Gallo A."/>
            <person name="Gournas C."/>
            <person name="Habgood R."/>
            <person name="Hainaut M."/>
            <person name="Harispe M.L."/>
            <person name="Henrissat B."/>
            <person name="Hilden K.S."/>
            <person name="Hope R."/>
            <person name="Hossain A."/>
            <person name="Karabika E."/>
            <person name="Karaffa L."/>
            <person name="Karanyi Z."/>
            <person name="Krasevec N."/>
            <person name="Kuo A."/>
            <person name="Kusch H."/>
            <person name="LaButti K."/>
            <person name="Lagendijk E.L."/>
            <person name="Lapidus A."/>
            <person name="Levasseur A."/>
            <person name="Lindquist E."/>
            <person name="Lipzen A."/>
            <person name="Logrieco A.F."/>
            <person name="MacCabe A."/>
            <person name="Maekelae M.R."/>
            <person name="Malavazi I."/>
            <person name="Melin P."/>
            <person name="Meyer V."/>
            <person name="Mielnichuk N."/>
            <person name="Miskei M."/>
            <person name="Molnar A.P."/>
            <person name="Mule G."/>
            <person name="Ngan C.Y."/>
            <person name="Orejas M."/>
            <person name="Orosz E."/>
            <person name="Ouedraogo J.P."/>
            <person name="Overkamp K.M."/>
            <person name="Park H.-S."/>
            <person name="Perrone G."/>
            <person name="Piumi F."/>
            <person name="Punt P.J."/>
            <person name="Ram A.F."/>
            <person name="Ramon A."/>
            <person name="Rauscher S."/>
            <person name="Record E."/>
            <person name="Riano-Pachon D.M."/>
            <person name="Robert V."/>
            <person name="Roehrig J."/>
            <person name="Ruller R."/>
            <person name="Salamov A."/>
            <person name="Salih N.S."/>
            <person name="Samson R.A."/>
            <person name="Sandor E."/>
            <person name="Sanguinetti M."/>
            <person name="Schuetze T."/>
            <person name="Sepcic K."/>
            <person name="Shelest E."/>
            <person name="Sherlock G."/>
            <person name="Sophianopoulou V."/>
            <person name="Squina F.M."/>
            <person name="Sun H."/>
            <person name="Susca A."/>
            <person name="Todd R.B."/>
            <person name="Tsang A."/>
            <person name="Unkles S.E."/>
            <person name="van de Wiele N."/>
            <person name="van Rossen-Uffink D."/>
            <person name="Oliveira J.V."/>
            <person name="Vesth T.C."/>
            <person name="Visser J."/>
            <person name="Yu J.-H."/>
            <person name="Zhou M."/>
            <person name="Andersen M.R."/>
            <person name="Archer D.B."/>
            <person name="Baker S.E."/>
            <person name="Benoit I."/>
            <person name="Brakhage A.A."/>
            <person name="Braus G.H."/>
            <person name="Fischer R."/>
            <person name="Frisvad J.C."/>
            <person name="Goldman G.H."/>
            <person name="Houbraken J."/>
            <person name="Oakley B."/>
            <person name="Pocsi I."/>
            <person name="Scazzocchio C."/>
            <person name="Seiboth B."/>
            <person name="vanKuyk P.A."/>
            <person name="Wortman J."/>
            <person name="Dyer P.S."/>
            <person name="Grigoriev I.V."/>
        </authorList>
    </citation>
    <scope>NUCLEOTIDE SEQUENCE [LARGE SCALE GENOMIC DNA]</scope>
    <source>
        <strain evidence="3">CBS 506.65</strain>
    </source>
</reference>
<dbReference type="OrthoDB" id="4502539at2759"/>
<proteinExistence type="predicted"/>
<dbReference type="AlphaFoldDB" id="A0A1L9STZ7"/>
<dbReference type="RefSeq" id="XP_022585190.1">
    <property type="nucleotide sequence ID" value="XM_022721530.1"/>
</dbReference>
<evidence type="ECO:0000313" key="2">
    <source>
        <dbReference type="EMBL" id="OJJ50680.1"/>
    </source>
</evidence>
<feature type="compositionally biased region" description="Basic residues" evidence="1">
    <location>
        <begin position="115"/>
        <end position="124"/>
    </location>
</feature>
<dbReference type="GeneID" id="34607995"/>
<dbReference type="Proteomes" id="UP000184188">
    <property type="component" value="Unassembled WGS sequence"/>
</dbReference>
<feature type="region of interest" description="Disordered" evidence="1">
    <location>
        <begin position="107"/>
        <end position="170"/>
    </location>
</feature>
<evidence type="ECO:0000313" key="3">
    <source>
        <dbReference type="Proteomes" id="UP000184188"/>
    </source>
</evidence>
<protein>
    <submittedName>
        <fullName evidence="2">Uncharacterized protein</fullName>
    </submittedName>
</protein>
<keyword evidence="3" id="KW-1185">Reference proteome</keyword>
<name>A0A1L9STZ7_9EURO</name>